<gene>
    <name evidence="1" type="ORF">METZ01_LOCUS18145</name>
</gene>
<feature type="non-terminal residue" evidence="1">
    <location>
        <position position="80"/>
    </location>
</feature>
<sequence>MKRISWRPFLGLIALITMQASLAAERVGNFALIDHEGTYHELRKYGSSKAVVIISIASRCEENINKLPKYRLLRTTWERQ</sequence>
<dbReference type="AlphaFoldDB" id="A0A381PE56"/>
<reference evidence="1" key="1">
    <citation type="submission" date="2018-05" db="EMBL/GenBank/DDBJ databases">
        <authorList>
            <person name="Lanie J.A."/>
            <person name="Ng W.-L."/>
            <person name="Kazmierczak K.M."/>
            <person name="Andrzejewski T.M."/>
            <person name="Davidsen T.M."/>
            <person name="Wayne K.J."/>
            <person name="Tettelin H."/>
            <person name="Glass J.I."/>
            <person name="Rusch D."/>
            <person name="Podicherti R."/>
            <person name="Tsui H.-C.T."/>
            <person name="Winkler M.E."/>
        </authorList>
    </citation>
    <scope>NUCLEOTIDE SEQUENCE</scope>
</reference>
<organism evidence="1">
    <name type="scientific">marine metagenome</name>
    <dbReference type="NCBI Taxonomy" id="408172"/>
    <lineage>
        <taxon>unclassified sequences</taxon>
        <taxon>metagenomes</taxon>
        <taxon>ecological metagenomes</taxon>
    </lineage>
</organism>
<accession>A0A381PE56</accession>
<name>A0A381PE56_9ZZZZ</name>
<proteinExistence type="predicted"/>
<protein>
    <recommendedName>
        <fullName evidence="2">Alkyl hydroperoxide reductase subunit C/ Thiol specific antioxidant domain-containing protein</fullName>
    </recommendedName>
</protein>
<dbReference type="EMBL" id="UINC01000955">
    <property type="protein sequence ID" value="SUZ65291.1"/>
    <property type="molecule type" value="Genomic_DNA"/>
</dbReference>
<evidence type="ECO:0000313" key="1">
    <source>
        <dbReference type="EMBL" id="SUZ65291.1"/>
    </source>
</evidence>
<evidence type="ECO:0008006" key="2">
    <source>
        <dbReference type="Google" id="ProtNLM"/>
    </source>
</evidence>